<dbReference type="SMART" id="SM00530">
    <property type="entry name" value="HTH_XRE"/>
    <property type="match status" value="1"/>
</dbReference>
<dbReference type="RefSeq" id="WP_111864842.1">
    <property type="nucleotide sequence ID" value="NZ_QLYX01000003.1"/>
</dbReference>
<dbReference type="GO" id="GO:0003677">
    <property type="term" value="F:DNA binding"/>
    <property type="evidence" value="ECO:0007669"/>
    <property type="project" value="InterPro"/>
</dbReference>
<evidence type="ECO:0000259" key="1">
    <source>
        <dbReference type="PROSITE" id="PS50943"/>
    </source>
</evidence>
<dbReference type="EMBL" id="QLYX01000003">
    <property type="protein sequence ID" value="RAY15941.1"/>
    <property type="molecule type" value="Genomic_DNA"/>
</dbReference>
<dbReference type="OrthoDB" id="3466567at2"/>
<dbReference type="SUPFAM" id="SSF47413">
    <property type="entry name" value="lambda repressor-like DNA-binding domains"/>
    <property type="match status" value="1"/>
</dbReference>
<dbReference type="CDD" id="cd00093">
    <property type="entry name" value="HTH_XRE"/>
    <property type="match status" value="1"/>
</dbReference>
<dbReference type="AlphaFoldDB" id="A0A365HA29"/>
<proteinExistence type="predicted"/>
<comment type="caution">
    <text evidence="2">The sequence shown here is derived from an EMBL/GenBank/DDBJ whole genome shotgun (WGS) entry which is preliminary data.</text>
</comment>
<organism evidence="2 3">
    <name type="scientific">Actinomadura craniellae</name>
    <dbReference type="NCBI Taxonomy" id="2231787"/>
    <lineage>
        <taxon>Bacteria</taxon>
        <taxon>Bacillati</taxon>
        <taxon>Actinomycetota</taxon>
        <taxon>Actinomycetes</taxon>
        <taxon>Streptosporangiales</taxon>
        <taxon>Thermomonosporaceae</taxon>
        <taxon>Actinomadura</taxon>
    </lineage>
</organism>
<dbReference type="Proteomes" id="UP000251891">
    <property type="component" value="Unassembled WGS sequence"/>
</dbReference>
<evidence type="ECO:0000313" key="3">
    <source>
        <dbReference type="Proteomes" id="UP000251891"/>
    </source>
</evidence>
<dbReference type="PROSITE" id="PS50943">
    <property type="entry name" value="HTH_CROC1"/>
    <property type="match status" value="1"/>
</dbReference>
<name>A0A365HA29_9ACTN</name>
<protein>
    <submittedName>
        <fullName evidence="2">XRE family transcriptional regulator</fullName>
    </submittedName>
</protein>
<dbReference type="InterPro" id="IPR010982">
    <property type="entry name" value="Lambda_DNA-bd_dom_sf"/>
</dbReference>
<evidence type="ECO:0000313" key="2">
    <source>
        <dbReference type="EMBL" id="RAY15941.1"/>
    </source>
</evidence>
<dbReference type="Pfam" id="PF19054">
    <property type="entry name" value="DUF5753"/>
    <property type="match status" value="1"/>
</dbReference>
<dbReference type="InterPro" id="IPR001387">
    <property type="entry name" value="Cro/C1-type_HTH"/>
</dbReference>
<dbReference type="Gene3D" id="1.10.260.40">
    <property type="entry name" value="lambda repressor-like DNA-binding domains"/>
    <property type="match status" value="1"/>
</dbReference>
<dbReference type="Pfam" id="PF13560">
    <property type="entry name" value="HTH_31"/>
    <property type="match status" value="1"/>
</dbReference>
<sequence>MGRRPKELDPTASAAALLGAKVRRFREERGWSQEELGTKVFCTGDMISKIELARRMPAWDTTVAFDRVFGTGEYFQELWKLAKNEILPTWFRPYADLEPEANSICIFSLTLVHGLLQTEAYATEVLRSNQEPDRLEQLVDVRMKRQEILNREDPPMLWVVLDEMLLHRQIGTGEVMKDQLRHLIELSQRPNVTIQVVPADRGSYPGLAGPLTILGFKEDPDAAYAEAHGGGQLIEEDSAVEYLQIRFDRIRASALSQEESLELLRKILES</sequence>
<accession>A0A365HA29</accession>
<feature type="domain" description="HTH cro/C1-type" evidence="1">
    <location>
        <begin position="22"/>
        <end position="75"/>
    </location>
</feature>
<keyword evidence="3" id="KW-1185">Reference proteome</keyword>
<gene>
    <name evidence="2" type="ORF">DPM19_09335</name>
</gene>
<dbReference type="InterPro" id="IPR043917">
    <property type="entry name" value="DUF5753"/>
</dbReference>
<reference evidence="2 3" key="1">
    <citation type="submission" date="2018-06" db="EMBL/GenBank/DDBJ databases">
        <title>Actinomadura craniellae sp. nov. isolated from marine sponge Craniella sp.</title>
        <authorList>
            <person name="Li L."/>
            <person name="Xu Q.H."/>
            <person name="Lin H.W."/>
            <person name="Lu Y.H."/>
        </authorList>
    </citation>
    <scope>NUCLEOTIDE SEQUENCE [LARGE SCALE GENOMIC DNA]</scope>
    <source>
        <strain evidence="2 3">LHW63021</strain>
    </source>
</reference>